<protein>
    <recommendedName>
        <fullName evidence="3">SnoaL-like domain-containing protein</fullName>
    </recommendedName>
</protein>
<dbReference type="AlphaFoldDB" id="A0A5N7B9Q0"/>
<dbReference type="EMBL" id="ML736207">
    <property type="protein sequence ID" value="KAE8378486.1"/>
    <property type="molecule type" value="Genomic_DNA"/>
</dbReference>
<evidence type="ECO:0008006" key="3">
    <source>
        <dbReference type="Google" id="ProtNLM"/>
    </source>
</evidence>
<dbReference type="InterPro" id="IPR032710">
    <property type="entry name" value="NTF2-like_dom_sf"/>
</dbReference>
<organism evidence="1 2">
    <name type="scientific">Aspergillus bertholletiae</name>
    <dbReference type="NCBI Taxonomy" id="1226010"/>
    <lineage>
        <taxon>Eukaryota</taxon>
        <taxon>Fungi</taxon>
        <taxon>Dikarya</taxon>
        <taxon>Ascomycota</taxon>
        <taxon>Pezizomycotina</taxon>
        <taxon>Eurotiomycetes</taxon>
        <taxon>Eurotiomycetidae</taxon>
        <taxon>Eurotiales</taxon>
        <taxon>Aspergillaceae</taxon>
        <taxon>Aspergillus</taxon>
        <taxon>Aspergillus subgen. Circumdati</taxon>
    </lineage>
</organism>
<proteinExistence type="predicted"/>
<evidence type="ECO:0000313" key="1">
    <source>
        <dbReference type="EMBL" id="KAE8378486.1"/>
    </source>
</evidence>
<dbReference type="SUPFAM" id="SSF54427">
    <property type="entry name" value="NTF2-like"/>
    <property type="match status" value="1"/>
</dbReference>
<sequence length="182" mass="20965">MSFPTTPVFLSATKGWEQARIHPALAWMEKCANAWDSRESWSTPWSDWVTDDYLYIKPNGERRTGGAAAWEASKADYGAFRESHHEPTWVCVAEKDDGWEFVGEATLFIDLVKEGREKKVQDMDGRRWDLSVGSMFRFVFVKDWTAKHDGIKIKSFQMYSDSGPVVVEMLKRGIMKTEDLLK</sequence>
<keyword evidence="2" id="KW-1185">Reference proteome</keyword>
<accession>A0A5N7B9Q0</accession>
<name>A0A5N7B9Q0_9EURO</name>
<gene>
    <name evidence="1" type="ORF">BDV26DRAFT_281017</name>
</gene>
<reference evidence="1 2" key="1">
    <citation type="submission" date="2019-04" db="EMBL/GenBank/DDBJ databases">
        <title>Friends and foes A comparative genomics studyof 23 Aspergillus species from section Flavi.</title>
        <authorList>
            <consortium name="DOE Joint Genome Institute"/>
            <person name="Kjaerbolling I."/>
            <person name="Vesth T."/>
            <person name="Frisvad J.C."/>
            <person name="Nybo J.L."/>
            <person name="Theobald S."/>
            <person name="Kildgaard S."/>
            <person name="Isbrandt T."/>
            <person name="Kuo A."/>
            <person name="Sato A."/>
            <person name="Lyhne E.K."/>
            <person name="Kogle M.E."/>
            <person name="Wiebenga A."/>
            <person name="Kun R.S."/>
            <person name="Lubbers R.J."/>
            <person name="Makela M.R."/>
            <person name="Barry K."/>
            <person name="Chovatia M."/>
            <person name="Clum A."/>
            <person name="Daum C."/>
            <person name="Haridas S."/>
            <person name="He G."/>
            <person name="LaButti K."/>
            <person name="Lipzen A."/>
            <person name="Mondo S."/>
            <person name="Riley R."/>
            <person name="Salamov A."/>
            <person name="Simmons B.A."/>
            <person name="Magnuson J.K."/>
            <person name="Henrissat B."/>
            <person name="Mortensen U.H."/>
            <person name="Larsen T.O."/>
            <person name="Devries R.P."/>
            <person name="Grigoriev I.V."/>
            <person name="Machida M."/>
            <person name="Baker S.E."/>
            <person name="Andersen M.R."/>
        </authorList>
    </citation>
    <scope>NUCLEOTIDE SEQUENCE [LARGE SCALE GENOMIC DNA]</scope>
    <source>
        <strain evidence="1 2">IBT 29228</strain>
    </source>
</reference>
<evidence type="ECO:0000313" key="2">
    <source>
        <dbReference type="Proteomes" id="UP000326198"/>
    </source>
</evidence>
<dbReference type="OrthoDB" id="5271918at2759"/>
<dbReference type="Proteomes" id="UP000326198">
    <property type="component" value="Unassembled WGS sequence"/>
</dbReference>